<name>A0A1B1AKN3_9PROT</name>
<evidence type="ECO:0000259" key="3">
    <source>
        <dbReference type="Pfam" id="PF23981"/>
    </source>
</evidence>
<dbReference type="RefSeq" id="WP_066772758.1">
    <property type="nucleotide sequence ID" value="NZ_CP013244.1"/>
</dbReference>
<keyword evidence="1" id="KW-0472">Membrane</keyword>
<dbReference type="STRING" id="1759059.ATE48_14735"/>
<feature type="transmembrane region" description="Helical" evidence="1">
    <location>
        <begin position="20"/>
        <end position="42"/>
    </location>
</feature>
<reference evidence="4 5" key="1">
    <citation type="submission" date="2015-11" db="EMBL/GenBank/DDBJ databases">
        <title>Whole-Genome Sequence of Candidatus Oderbacter manganicum from the National Park Lower Oder Valley, Germany.</title>
        <authorList>
            <person name="Braun B."/>
            <person name="Liere K."/>
            <person name="Szewzyk U."/>
        </authorList>
    </citation>
    <scope>NUCLEOTIDE SEQUENCE [LARGE SCALE GENOMIC DNA]</scope>
    <source>
        <strain evidence="4 5">OTSz_A_272</strain>
    </source>
</reference>
<keyword evidence="1" id="KW-1133">Transmembrane helix</keyword>
<dbReference type="Pfam" id="PF23981">
    <property type="entry name" value="DUF7305"/>
    <property type="match status" value="1"/>
</dbReference>
<feature type="domain" description="DUF7305" evidence="3">
    <location>
        <begin position="250"/>
        <end position="386"/>
    </location>
</feature>
<dbReference type="OrthoDB" id="7418984at2"/>
<dbReference type="InterPro" id="IPR028087">
    <property type="entry name" value="Tad_N"/>
</dbReference>
<dbReference type="EMBL" id="CP013244">
    <property type="protein sequence ID" value="ANP47080.1"/>
    <property type="molecule type" value="Genomic_DNA"/>
</dbReference>
<feature type="domain" description="Putative Flp pilus-assembly TadG-like N-terminal" evidence="2">
    <location>
        <begin position="16"/>
        <end position="59"/>
    </location>
</feature>
<evidence type="ECO:0000313" key="5">
    <source>
        <dbReference type="Proteomes" id="UP000092498"/>
    </source>
</evidence>
<dbReference type="KEGG" id="cbot:ATE48_14735"/>
<evidence type="ECO:0000259" key="2">
    <source>
        <dbReference type="Pfam" id="PF13400"/>
    </source>
</evidence>
<organism evidence="4 5">
    <name type="scientific">Candidatus Viadribacter manganicus</name>
    <dbReference type="NCBI Taxonomy" id="1759059"/>
    <lineage>
        <taxon>Bacteria</taxon>
        <taxon>Pseudomonadati</taxon>
        <taxon>Pseudomonadota</taxon>
        <taxon>Alphaproteobacteria</taxon>
        <taxon>Hyphomonadales</taxon>
        <taxon>Hyphomonadaceae</taxon>
        <taxon>Candidatus Viadribacter</taxon>
    </lineage>
</organism>
<keyword evidence="5" id="KW-1185">Reference proteome</keyword>
<sequence length="408" mass="42443">MRVRLPRFLTDRRGLTAVTFALSLPVIVGSAGLGVEVGYWFFEERRLQTAADLAANAGAVVLRSGATRTDVVGAATEEAAENGYVPGTIVVNTPPTVGGHRDDHAVEVVLERNLERFFTGLFTEEPVTVRVRAVAAYENEQQACILALDTWANDAVIFIGNPTATFSGCVVMSNSLADDSITIAGSADVTAPCIVSAGGTAVSADLTLTSCAAPMEEMPQAQDPYANLAEPSTSGPCASLPGGNPHLPKTLNPGVYCGGLNLSGDFTLNSGVYVIDGGEFRINAGARVTGHNVMFFLTGGATVHFNGNAEIDLTAMTTGVYAGVLMYGDRDQANAENVFNGTAASNFTGALYFPSQEVTHNGNFSGANGCLRIVARSIDLRGDAGFGTDCTGTGLDTIEVPGSVRLVE</sequence>
<proteinExistence type="predicted"/>
<protein>
    <submittedName>
        <fullName evidence="4">Uncharacterized protein</fullName>
    </submittedName>
</protein>
<dbReference type="AlphaFoldDB" id="A0A1B1AKN3"/>
<keyword evidence="1" id="KW-0812">Transmembrane</keyword>
<accession>A0A1B1AKN3</accession>
<dbReference type="Pfam" id="PF13400">
    <property type="entry name" value="Tad"/>
    <property type="match status" value="1"/>
</dbReference>
<dbReference type="InterPro" id="IPR055729">
    <property type="entry name" value="DUF7305"/>
</dbReference>
<dbReference type="Proteomes" id="UP000092498">
    <property type="component" value="Chromosome"/>
</dbReference>
<dbReference type="InParanoid" id="A0A1B1AKN3"/>
<evidence type="ECO:0000313" key="4">
    <source>
        <dbReference type="EMBL" id="ANP47080.1"/>
    </source>
</evidence>
<gene>
    <name evidence="4" type="ORF">ATE48_14735</name>
</gene>
<evidence type="ECO:0000256" key="1">
    <source>
        <dbReference type="SAM" id="Phobius"/>
    </source>
</evidence>